<evidence type="ECO:0000259" key="5">
    <source>
        <dbReference type="Pfam" id="PF13515"/>
    </source>
</evidence>
<evidence type="ECO:0000256" key="4">
    <source>
        <dbReference type="ARBA" id="ARBA00023136"/>
    </source>
</evidence>
<evidence type="ECO:0000256" key="2">
    <source>
        <dbReference type="ARBA" id="ARBA00022692"/>
    </source>
</evidence>
<protein>
    <recommendedName>
        <fullName evidence="5">Integral membrane bound transporter domain-containing protein</fullName>
    </recommendedName>
</protein>
<dbReference type="Proteomes" id="UP001597440">
    <property type="component" value="Unassembled WGS sequence"/>
</dbReference>
<keyword evidence="3" id="KW-1133">Transmembrane helix</keyword>
<dbReference type="Pfam" id="PF13515">
    <property type="entry name" value="FUSC_2"/>
    <property type="match status" value="1"/>
</dbReference>
<evidence type="ECO:0000313" key="6">
    <source>
        <dbReference type="EMBL" id="MFD2554165.1"/>
    </source>
</evidence>
<evidence type="ECO:0000313" key="7">
    <source>
        <dbReference type="Proteomes" id="UP001597440"/>
    </source>
</evidence>
<comment type="subcellular location">
    <subcellularLocation>
        <location evidence="1">Membrane</location>
        <topology evidence="1">Multi-pass membrane protein</topology>
    </subcellularLocation>
</comment>
<evidence type="ECO:0000256" key="1">
    <source>
        <dbReference type="ARBA" id="ARBA00004141"/>
    </source>
</evidence>
<comment type="caution">
    <text evidence="6">The sequence shown here is derived from an EMBL/GenBank/DDBJ whole genome shotgun (WGS) entry which is preliminary data.</text>
</comment>
<name>A0ABW5L2C8_9SPHI</name>
<keyword evidence="4" id="KW-0472">Membrane</keyword>
<dbReference type="RefSeq" id="WP_380892547.1">
    <property type="nucleotide sequence ID" value="NZ_JAEQMU010000006.1"/>
</dbReference>
<organism evidence="6 7">
    <name type="scientific">Sphingobacterium tabacisoli</name>
    <dbReference type="NCBI Taxonomy" id="2044855"/>
    <lineage>
        <taxon>Bacteria</taxon>
        <taxon>Pseudomonadati</taxon>
        <taxon>Bacteroidota</taxon>
        <taxon>Sphingobacteriia</taxon>
        <taxon>Sphingobacteriales</taxon>
        <taxon>Sphingobacteriaceae</taxon>
        <taxon>Sphingobacterium</taxon>
    </lineage>
</organism>
<dbReference type="InterPro" id="IPR049453">
    <property type="entry name" value="Memb_transporter_dom"/>
</dbReference>
<keyword evidence="7" id="KW-1185">Reference proteome</keyword>
<gene>
    <name evidence="6" type="ORF">ACFSQW_07180</name>
</gene>
<proteinExistence type="predicted"/>
<dbReference type="EMBL" id="JBHULD010000008">
    <property type="protein sequence ID" value="MFD2554165.1"/>
    <property type="molecule type" value="Genomic_DNA"/>
</dbReference>
<accession>A0ABW5L2C8</accession>
<keyword evidence="2" id="KW-0812">Transmembrane</keyword>
<sequence length="47" mass="5352">MPHLCLLILMLQFIIEMLVVRHYALAVIFITPLTFFLAEIGSAFSVD</sequence>
<evidence type="ECO:0000256" key="3">
    <source>
        <dbReference type="ARBA" id="ARBA00022989"/>
    </source>
</evidence>
<reference evidence="7" key="1">
    <citation type="journal article" date="2019" name="Int. J. Syst. Evol. Microbiol.">
        <title>The Global Catalogue of Microorganisms (GCM) 10K type strain sequencing project: providing services to taxonomists for standard genome sequencing and annotation.</title>
        <authorList>
            <consortium name="The Broad Institute Genomics Platform"/>
            <consortium name="The Broad Institute Genome Sequencing Center for Infectious Disease"/>
            <person name="Wu L."/>
            <person name="Ma J."/>
        </authorList>
    </citation>
    <scope>NUCLEOTIDE SEQUENCE [LARGE SCALE GENOMIC DNA]</scope>
    <source>
        <strain evidence="7">KCTC 52298</strain>
    </source>
</reference>
<feature type="domain" description="Integral membrane bound transporter" evidence="5">
    <location>
        <begin position="4"/>
        <end position="40"/>
    </location>
</feature>